<feature type="transmembrane region" description="Helical" evidence="6">
    <location>
        <begin position="90"/>
        <end position="110"/>
    </location>
</feature>
<dbReference type="PANTHER" id="PTHR43791:SF54">
    <property type="entry name" value="MAJOR FACILITATOR SUPERFAMILY (MFS) PROFILE DOMAIN-CONTAINING PROTEIN-RELATED"/>
    <property type="match status" value="1"/>
</dbReference>
<dbReference type="InterPro" id="IPR011701">
    <property type="entry name" value="MFS"/>
</dbReference>
<feature type="transmembrane region" description="Helical" evidence="6">
    <location>
        <begin position="356"/>
        <end position="376"/>
    </location>
</feature>
<evidence type="ECO:0000256" key="3">
    <source>
        <dbReference type="ARBA" id="ARBA00022692"/>
    </source>
</evidence>
<keyword evidence="4 6" id="KW-1133">Transmembrane helix</keyword>
<evidence type="ECO:0000313" key="8">
    <source>
        <dbReference type="EMBL" id="CAI4220196.1"/>
    </source>
</evidence>
<feature type="domain" description="Major facilitator superfamily (MFS) profile" evidence="7">
    <location>
        <begin position="1"/>
        <end position="455"/>
    </location>
</feature>
<reference evidence="8" key="1">
    <citation type="submission" date="2022-11" db="EMBL/GenBank/DDBJ databases">
        <authorList>
            <person name="Scott C."/>
            <person name="Bruce N."/>
        </authorList>
    </citation>
    <scope>NUCLEOTIDE SEQUENCE</scope>
</reference>
<evidence type="ECO:0000256" key="2">
    <source>
        <dbReference type="ARBA" id="ARBA00022448"/>
    </source>
</evidence>
<sequence length="486" mass="54075">METNKRSSADISHVEKPSDSKLIDDDAELYGISHEEHNRTFRKVDWHLMPLLMALYLISNLDRANLGNAKIEGLEADLGMTGNDYNLANMMFFVPYILCEVPANTILLKFDKPSTWIGIIVTAWGISRLLPGAAYLLSQWYPPNMTQFRMSMLYCAAAMSGAFSGLLAAGIAKMSGLAGYNGWRWIFIIEGVLTVVFGLASFFLLPDSPAHSTRWLSETEIGYLQHLHKKYRGTRHQQEDPLDEEAPAKRKEQWKILRSVVTDWQLYLQAFIFMSSSVPTYALKFTLPQIMVNMGFKSNEAQLLSAPPYVAGAISALVVARFADRFSWRLPFIVGPQLCLMAAYAVLFSFSAEISTHVALCYTFVHVATVSVYPIVPGGNTWTLNNLAGQKKRAMGVAFMIALGNCGGIIGSLIFKGSESPRYQTGWGTSLGFICAGIVAATTLEVTYMFINKKRDKMSVEEVEATYTPDVLEAMGDRSPLFRYSL</sequence>
<dbReference type="GO" id="GO:0016020">
    <property type="term" value="C:membrane"/>
    <property type="evidence" value="ECO:0007669"/>
    <property type="project" value="UniProtKB-SubCell"/>
</dbReference>
<evidence type="ECO:0000256" key="5">
    <source>
        <dbReference type="ARBA" id="ARBA00023136"/>
    </source>
</evidence>
<evidence type="ECO:0000313" key="9">
    <source>
        <dbReference type="Proteomes" id="UP000838763"/>
    </source>
</evidence>
<feature type="transmembrane region" description="Helical" evidence="6">
    <location>
        <begin position="303"/>
        <end position="323"/>
    </location>
</feature>
<comment type="caution">
    <text evidence="8">The sequence shown here is derived from an EMBL/GenBank/DDBJ whole genome shotgun (WGS) entry which is preliminary data.</text>
</comment>
<evidence type="ECO:0000256" key="1">
    <source>
        <dbReference type="ARBA" id="ARBA00004141"/>
    </source>
</evidence>
<dbReference type="GO" id="GO:0022857">
    <property type="term" value="F:transmembrane transporter activity"/>
    <property type="evidence" value="ECO:0007669"/>
    <property type="project" value="InterPro"/>
</dbReference>
<dbReference type="EMBL" id="CALLCH030000021">
    <property type="protein sequence ID" value="CAI4220196.1"/>
    <property type="molecule type" value="Genomic_DNA"/>
</dbReference>
<proteinExistence type="predicted"/>
<dbReference type="Gene3D" id="1.20.1250.20">
    <property type="entry name" value="MFS general substrate transporter like domains"/>
    <property type="match status" value="1"/>
</dbReference>
<feature type="transmembrane region" description="Helical" evidence="6">
    <location>
        <begin position="150"/>
        <end position="171"/>
    </location>
</feature>
<evidence type="ECO:0000256" key="4">
    <source>
        <dbReference type="ARBA" id="ARBA00022989"/>
    </source>
</evidence>
<accession>A0A9P1MFI1</accession>
<dbReference type="OrthoDB" id="2962993at2759"/>
<feature type="transmembrane region" description="Helical" evidence="6">
    <location>
        <begin position="427"/>
        <end position="451"/>
    </location>
</feature>
<feature type="transmembrane region" description="Helical" evidence="6">
    <location>
        <begin position="330"/>
        <end position="350"/>
    </location>
</feature>
<protein>
    <recommendedName>
        <fullName evidence="7">Major facilitator superfamily (MFS) profile domain-containing protein</fullName>
    </recommendedName>
</protein>
<organism evidence="8 9">
    <name type="scientific">Parascedosporium putredinis</name>
    <dbReference type="NCBI Taxonomy" id="1442378"/>
    <lineage>
        <taxon>Eukaryota</taxon>
        <taxon>Fungi</taxon>
        <taxon>Dikarya</taxon>
        <taxon>Ascomycota</taxon>
        <taxon>Pezizomycotina</taxon>
        <taxon>Sordariomycetes</taxon>
        <taxon>Hypocreomycetidae</taxon>
        <taxon>Microascales</taxon>
        <taxon>Microascaceae</taxon>
        <taxon>Parascedosporium</taxon>
    </lineage>
</organism>
<dbReference type="PROSITE" id="PS50850">
    <property type="entry name" value="MFS"/>
    <property type="match status" value="1"/>
</dbReference>
<keyword evidence="5 6" id="KW-0472">Membrane</keyword>
<dbReference type="FunFam" id="1.20.1250.20:FF:000013">
    <property type="entry name" value="MFS general substrate transporter"/>
    <property type="match status" value="1"/>
</dbReference>
<evidence type="ECO:0000259" key="7">
    <source>
        <dbReference type="PROSITE" id="PS50850"/>
    </source>
</evidence>
<dbReference type="PANTHER" id="PTHR43791">
    <property type="entry name" value="PERMEASE-RELATED"/>
    <property type="match status" value="1"/>
</dbReference>
<comment type="subcellular location">
    <subcellularLocation>
        <location evidence="1">Membrane</location>
        <topology evidence="1">Multi-pass membrane protein</topology>
    </subcellularLocation>
</comment>
<dbReference type="InterPro" id="IPR020846">
    <property type="entry name" value="MFS_dom"/>
</dbReference>
<dbReference type="Proteomes" id="UP000838763">
    <property type="component" value="Unassembled WGS sequence"/>
</dbReference>
<keyword evidence="2" id="KW-0813">Transport</keyword>
<feature type="transmembrane region" description="Helical" evidence="6">
    <location>
        <begin position="116"/>
        <end position="138"/>
    </location>
</feature>
<dbReference type="Pfam" id="PF07690">
    <property type="entry name" value="MFS_1"/>
    <property type="match status" value="1"/>
</dbReference>
<gene>
    <name evidence="8" type="ORF">PPNO1_LOCUS9737</name>
</gene>
<keyword evidence="9" id="KW-1185">Reference proteome</keyword>
<feature type="transmembrane region" description="Helical" evidence="6">
    <location>
        <begin position="183"/>
        <end position="205"/>
    </location>
</feature>
<dbReference type="SUPFAM" id="SSF103473">
    <property type="entry name" value="MFS general substrate transporter"/>
    <property type="match status" value="1"/>
</dbReference>
<name>A0A9P1MFI1_9PEZI</name>
<evidence type="ECO:0000256" key="6">
    <source>
        <dbReference type="SAM" id="Phobius"/>
    </source>
</evidence>
<dbReference type="InterPro" id="IPR036259">
    <property type="entry name" value="MFS_trans_sf"/>
</dbReference>
<feature type="transmembrane region" description="Helical" evidence="6">
    <location>
        <begin position="264"/>
        <end position="283"/>
    </location>
</feature>
<dbReference type="AlphaFoldDB" id="A0A9P1MFI1"/>
<feature type="transmembrane region" description="Helical" evidence="6">
    <location>
        <begin position="397"/>
        <end position="415"/>
    </location>
</feature>
<keyword evidence="3 6" id="KW-0812">Transmembrane</keyword>